<name>A0A9W9A5I2_9AGAR</name>
<evidence type="ECO:0000259" key="1">
    <source>
        <dbReference type="PROSITE" id="PS50280"/>
    </source>
</evidence>
<dbReference type="EMBL" id="JAOTPV010000015">
    <property type="protein sequence ID" value="KAJ4474933.1"/>
    <property type="molecule type" value="Genomic_DNA"/>
</dbReference>
<dbReference type="InterPro" id="IPR001214">
    <property type="entry name" value="SET_dom"/>
</dbReference>
<keyword evidence="3" id="KW-1185">Reference proteome</keyword>
<protein>
    <recommendedName>
        <fullName evidence="1">SET domain-containing protein</fullName>
    </recommendedName>
</protein>
<organism evidence="2 3">
    <name type="scientific">Lentinula aciculospora</name>
    <dbReference type="NCBI Taxonomy" id="153920"/>
    <lineage>
        <taxon>Eukaryota</taxon>
        <taxon>Fungi</taxon>
        <taxon>Dikarya</taxon>
        <taxon>Basidiomycota</taxon>
        <taxon>Agaricomycotina</taxon>
        <taxon>Agaricomycetes</taxon>
        <taxon>Agaricomycetidae</taxon>
        <taxon>Agaricales</taxon>
        <taxon>Marasmiineae</taxon>
        <taxon>Omphalotaceae</taxon>
        <taxon>Lentinula</taxon>
    </lineage>
</organism>
<dbReference type="InterPro" id="IPR046341">
    <property type="entry name" value="SET_dom_sf"/>
</dbReference>
<dbReference type="InterPro" id="IPR011990">
    <property type="entry name" value="TPR-like_helical_dom_sf"/>
</dbReference>
<dbReference type="PANTHER" id="PTHR47332:SF4">
    <property type="entry name" value="SET DOMAIN-CONTAINING PROTEIN 5"/>
    <property type="match status" value="1"/>
</dbReference>
<sequence length="418" mass="46561">MMPRFIVHKTSVLPGFPLTFIPSTPRMQKRQDPAIEIIKAKADDAFNKNDFIVALALYSFISNIDPCNGIYHLNRSLANLRLQRWSNAAADATKALELCGTTVHKAKAYFRRCQARRELYDILGAKEDLDAFLSNGGSAKTAQIEAEKLEAIPLSADETSIRDDIADVADLLSNTLKLAASEADTVYEIRPSSGKALGAFATKLLRRGDLILAETPIVPVDDPTPQNIVTSFKQLSPRNLSRCLLLHNVHPQTGIFEGIFSTNAFSQSGIVFEASRFNHSCSPNARYAYHEPSKRERIIALTDIAEGEEIYVSYLQSRNVYGSSRSERRQTLSTRYQFCCTCSACDDANYKKSDRRRQEIGMIWKSLPMMSDGRKILTSVVRAITLMREDGYLADADDFAVDAAAICAGHSDWESCEY</sequence>
<dbReference type="SMART" id="SM00317">
    <property type="entry name" value="SET"/>
    <property type="match status" value="1"/>
</dbReference>
<dbReference type="Pfam" id="PF00856">
    <property type="entry name" value="SET"/>
    <property type="match status" value="1"/>
</dbReference>
<feature type="domain" description="SET" evidence="1">
    <location>
        <begin position="174"/>
        <end position="315"/>
    </location>
</feature>
<dbReference type="AlphaFoldDB" id="A0A9W9A5I2"/>
<dbReference type="Proteomes" id="UP001150266">
    <property type="component" value="Unassembled WGS sequence"/>
</dbReference>
<dbReference type="CDD" id="cd20071">
    <property type="entry name" value="SET_SMYD"/>
    <property type="match status" value="1"/>
</dbReference>
<dbReference type="SUPFAM" id="SSF82199">
    <property type="entry name" value="SET domain"/>
    <property type="match status" value="1"/>
</dbReference>
<evidence type="ECO:0000313" key="2">
    <source>
        <dbReference type="EMBL" id="KAJ4474933.1"/>
    </source>
</evidence>
<proteinExistence type="predicted"/>
<accession>A0A9W9A5I2</accession>
<dbReference type="InterPro" id="IPR053185">
    <property type="entry name" value="SET_domain_protein"/>
</dbReference>
<dbReference type="PANTHER" id="PTHR47332">
    <property type="entry name" value="SET DOMAIN-CONTAINING PROTEIN 5"/>
    <property type="match status" value="1"/>
</dbReference>
<gene>
    <name evidence="2" type="ORF">J3R30DRAFT_625746</name>
</gene>
<dbReference type="Gene3D" id="1.25.40.10">
    <property type="entry name" value="Tetratricopeptide repeat domain"/>
    <property type="match status" value="1"/>
</dbReference>
<comment type="caution">
    <text evidence="2">The sequence shown here is derived from an EMBL/GenBank/DDBJ whole genome shotgun (WGS) entry which is preliminary data.</text>
</comment>
<evidence type="ECO:0000313" key="3">
    <source>
        <dbReference type="Proteomes" id="UP001150266"/>
    </source>
</evidence>
<dbReference type="Gene3D" id="2.170.270.10">
    <property type="entry name" value="SET domain"/>
    <property type="match status" value="1"/>
</dbReference>
<dbReference type="PROSITE" id="PS50280">
    <property type="entry name" value="SET"/>
    <property type="match status" value="1"/>
</dbReference>
<reference evidence="2" key="1">
    <citation type="submission" date="2022-08" db="EMBL/GenBank/DDBJ databases">
        <title>A Global Phylogenomic Analysis of the Shiitake Genus Lentinula.</title>
        <authorList>
            <consortium name="DOE Joint Genome Institute"/>
            <person name="Sierra-Patev S."/>
            <person name="Min B."/>
            <person name="Naranjo-Ortiz M."/>
            <person name="Looney B."/>
            <person name="Konkel Z."/>
            <person name="Slot J.C."/>
            <person name="Sakamoto Y."/>
            <person name="Steenwyk J.L."/>
            <person name="Rokas A."/>
            <person name="Carro J."/>
            <person name="Camarero S."/>
            <person name="Ferreira P."/>
            <person name="Molpeceres G."/>
            <person name="Ruiz-Duenas F.J."/>
            <person name="Serrano A."/>
            <person name="Henrissat B."/>
            <person name="Drula E."/>
            <person name="Hughes K.W."/>
            <person name="Mata J.L."/>
            <person name="Ishikawa N.K."/>
            <person name="Vargas-Isla R."/>
            <person name="Ushijima S."/>
            <person name="Smith C.A."/>
            <person name="Ahrendt S."/>
            <person name="Andreopoulos W."/>
            <person name="He G."/>
            <person name="Labutti K."/>
            <person name="Lipzen A."/>
            <person name="Ng V."/>
            <person name="Riley R."/>
            <person name="Sandor L."/>
            <person name="Barry K."/>
            <person name="Martinez A.T."/>
            <person name="Xiao Y."/>
            <person name="Gibbons J.G."/>
            <person name="Terashima K."/>
            <person name="Grigoriev I.V."/>
            <person name="Hibbett D.S."/>
        </authorList>
    </citation>
    <scope>NUCLEOTIDE SEQUENCE</scope>
    <source>
        <strain evidence="2">JLM2183</strain>
    </source>
</reference>
<dbReference type="OrthoDB" id="265717at2759"/>
<dbReference type="SUPFAM" id="SSF48452">
    <property type="entry name" value="TPR-like"/>
    <property type="match status" value="1"/>
</dbReference>